<dbReference type="OMA" id="CNDISHA"/>
<reference evidence="1 2" key="1">
    <citation type="submission" date="2016-10" db="EMBL/GenBank/DDBJ databases">
        <title>Genome sequence of the basidiomycete white-rot fungus Trametes pubescens.</title>
        <authorList>
            <person name="Makela M.R."/>
            <person name="Granchi Z."/>
            <person name="Peng M."/>
            <person name="De Vries R.P."/>
            <person name="Grigoriev I."/>
            <person name="Riley R."/>
            <person name="Hilden K."/>
        </authorList>
    </citation>
    <scope>NUCLEOTIDE SEQUENCE [LARGE SCALE GENOMIC DNA]</scope>
    <source>
        <strain evidence="1 2">FBCC735</strain>
    </source>
</reference>
<keyword evidence="2" id="KW-1185">Reference proteome</keyword>
<dbReference type="Proteomes" id="UP000184267">
    <property type="component" value="Unassembled WGS sequence"/>
</dbReference>
<dbReference type="AlphaFoldDB" id="A0A1M2VHA5"/>
<sequence>MHLELRPSDLSSSVWIVCGEDCSIQTCTVCASEDVRQNVVDVVMQRTLAELDVNSSIIDELTITLPACRHVFTVETLDGICELQEYYRRDEASGRWVGLEAPPPGFKQPPACPTCRAAITSPRYGRVFKRADLDILENNVASHMSQSLGSLRRKINADSKVAAHQKIQSDAPESFRSAGVNVSKKEIKSQQGAQARILRSTRATPVGLHAIDPLNKTFHSLPPDEAKTWKKALMEFFTAYREAMTIASTRSAHSHAWEASFAYLFLREMDSIAANPARAPRNPQEYAMRAARLKVGQPPPRADKRFLVEAFWTTLTIRLTLAELAGEWLDAVSTRARYPAANKRIWATYISFLLRSCAADAQLALQITRASESHRQEATTVLLIMRVDLEQFRFNTKMTRQNAKMTPELMNKMADSTLEKLREALERVRGISSRAARRSNGASADWLQPEFVQPADAILEDWKSLERSLRMDTFYQPVSLDELTQVVKAFTSSEFSKPLPAARGSDAILNRNGVV</sequence>
<name>A0A1M2VHA5_TRAPU</name>
<dbReference type="EMBL" id="MNAD01001233">
    <property type="protein sequence ID" value="OJT06977.1"/>
    <property type="molecule type" value="Genomic_DNA"/>
</dbReference>
<dbReference type="STRING" id="154538.A0A1M2VHA5"/>
<accession>A0A1M2VHA5</accession>
<organism evidence="1 2">
    <name type="scientific">Trametes pubescens</name>
    <name type="common">White-rot fungus</name>
    <dbReference type="NCBI Taxonomy" id="154538"/>
    <lineage>
        <taxon>Eukaryota</taxon>
        <taxon>Fungi</taxon>
        <taxon>Dikarya</taxon>
        <taxon>Basidiomycota</taxon>
        <taxon>Agaricomycotina</taxon>
        <taxon>Agaricomycetes</taxon>
        <taxon>Polyporales</taxon>
        <taxon>Polyporaceae</taxon>
        <taxon>Trametes</taxon>
    </lineage>
</organism>
<gene>
    <name evidence="1" type="ORF">TRAPUB_2178</name>
</gene>
<comment type="caution">
    <text evidence="1">The sequence shown here is derived from an EMBL/GenBank/DDBJ whole genome shotgun (WGS) entry which is preliminary data.</text>
</comment>
<dbReference type="OrthoDB" id="2423195at2759"/>
<protein>
    <submittedName>
        <fullName evidence="1">Uncharacterized protein</fullName>
    </submittedName>
</protein>
<proteinExistence type="predicted"/>
<evidence type="ECO:0000313" key="2">
    <source>
        <dbReference type="Proteomes" id="UP000184267"/>
    </source>
</evidence>
<evidence type="ECO:0000313" key="1">
    <source>
        <dbReference type="EMBL" id="OJT06977.1"/>
    </source>
</evidence>